<proteinExistence type="predicted"/>
<protein>
    <submittedName>
        <fullName evidence="2">Uncharacterized protein</fullName>
    </submittedName>
</protein>
<sequence>MSTERKNDFTLQETRWYLERQKRQQEQTSNAIDSVGFKMETDHDLLNVDERQIMFEKNYPSSARKHLPFHIFLLLHDHDDYEKLIGPILANDLDIHNVFEWI</sequence>
<dbReference type="AlphaFoldDB" id="A0A914QZN6"/>
<name>A0A914QZN6_9BILA</name>
<keyword evidence="1" id="KW-1185">Reference proteome</keyword>
<evidence type="ECO:0000313" key="1">
    <source>
        <dbReference type="Proteomes" id="UP000887578"/>
    </source>
</evidence>
<dbReference type="Proteomes" id="UP000887578">
    <property type="component" value="Unplaced"/>
</dbReference>
<evidence type="ECO:0000313" key="2">
    <source>
        <dbReference type="WBParaSite" id="PDA_v2.g9391.t1"/>
    </source>
</evidence>
<reference evidence="2" key="1">
    <citation type="submission" date="2022-11" db="UniProtKB">
        <authorList>
            <consortium name="WormBaseParasite"/>
        </authorList>
    </citation>
    <scope>IDENTIFICATION</scope>
</reference>
<dbReference type="WBParaSite" id="PDA_v2.g9391.t1">
    <property type="protein sequence ID" value="PDA_v2.g9391.t1"/>
    <property type="gene ID" value="PDA_v2.g9391"/>
</dbReference>
<organism evidence="1 2">
    <name type="scientific">Panagrolaimus davidi</name>
    <dbReference type="NCBI Taxonomy" id="227884"/>
    <lineage>
        <taxon>Eukaryota</taxon>
        <taxon>Metazoa</taxon>
        <taxon>Ecdysozoa</taxon>
        <taxon>Nematoda</taxon>
        <taxon>Chromadorea</taxon>
        <taxon>Rhabditida</taxon>
        <taxon>Tylenchina</taxon>
        <taxon>Panagrolaimomorpha</taxon>
        <taxon>Panagrolaimoidea</taxon>
        <taxon>Panagrolaimidae</taxon>
        <taxon>Panagrolaimus</taxon>
    </lineage>
</organism>
<accession>A0A914QZN6</accession>